<dbReference type="PANTHER" id="PTHR30143">
    <property type="entry name" value="ACID HYDRATASE"/>
    <property type="match status" value="1"/>
</dbReference>
<geneLocation type="plasmid" evidence="4 5">
    <name>pNCI001</name>
</geneLocation>
<evidence type="ECO:0000313" key="5">
    <source>
        <dbReference type="Proteomes" id="UP000093052"/>
    </source>
</evidence>
<dbReference type="InterPro" id="IPR050772">
    <property type="entry name" value="Hydratase-Decarb/MhpD_sf"/>
</dbReference>
<dbReference type="GO" id="GO:0008684">
    <property type="term" value="F:2-oxopent-4-enoate hydratase activity"/>
    <property type="evidence" value="ECO:0007669"/>
    <property type="project" value="TreeGrafter"/>
</dbReference>
<evidence type="ECO:0000259" key="3">
    <source>
        <dbReference type="Pfam" id="PF01557"/>
    </source>
</evidence>
<evidence type="ECO:0000256" key="2">
    <source>
        <dbReference type="SAM" id="Coils"/>
    </source>
</evidence>
<feature type="coiled-coil region" evidence="2">
    <location>
        <begin position="6"/>
        <end position="36"/>
    </location>
</feature>
<proteinExistence type="predicted"/>
<gene>
    <name evidence="4" type="ORF">BCV53_19445</name>
</gene>
<protein>
    <submittedName>
        <fullName evidence="4">4-oxalocrotonate decarboxylase</fullName>
    </submittedName>
</protein>
<name>A0AAN1D8K1_PARTM</name>
<dbReference type="Proteomes" id="UP000093052">
    <property type="component" value="Plasmid pNCI001"/>
</dbReference>
<reference evidence="5" key="1">
    <citation type="journal article" date="2016" name="Genome Announc.">
        <title>Complete Genome Sequence of Geobacillus thermoglucosidasius NCIMB 11955, the Progenitor of a Bioethanol Production Strain.</title>
        <authorList>
            <person name="Sheng L."/>
            <person name="Zhang Y."/>
            <person name="Minton N.P."/>
        </authorList>
    </citation>
    <scope>NUCLEOTIDE SEQUENCE [LARGE SCALE GENOMIC DNA]</scope>
    <source>
        <strain evidence="5">NCIMB 11955</strain>
    </source>
</reference>
<dbReference type="PANTHER" id="PTHR30143:SF0">
    <property type="entry name" value="2-KETO-4-PENTENOATE HYDRATASE"/>
    <property type="match status" value="1"/>
</dbReference>
<dbReference type="GeneID" id="56927607"/>
<feature type="domain" description="Fumarylacetoacetase-like C-terminal" evidence="3">
    <location>
        <begin position="72"/>
        <end position="258"/>
    </location>
</feature>
<keyword evidence="4" id="KW-0614">Plasmid</keyword>
<dbReference type="GO" id="GO:0005737">
    <property type="term" value="C:cytoplasm"/>
    <property type="evidence" value="ECO:0007669"/>
    <property type="project" value="TreeGrafter"/>
</dbReference>
<dbReference type="EMBL" id="CP016623">
    <property type="protein sequence ID" value="ANZ32293.1"/>
    <property type="molecule type" value="Genomic_DNA"/>
</dbReference>
<dbReference type="Gene3D" id="3.90.850.10">
    <property type="entry name" value="Fumarylacetoacetase-like, C-terminal domain"/>
    <property type="match status" value="1"/>
</dbReference>
<evidence type="ECO:0000313" key="4">
    <source>
        <dbReference type="EMBL" id="ANZ32293.1"/>
    </source>
</evidence>
<dbReference type="InterPro" id="IPR011234">
    <property type="entry name" value="Fumarylacetoacetase-like_C"/>
</dbReference>
<dbReference type="InterPro" id="IPR036663">
    <property type="entry name" value="Fumarylacetoacetase_C_sf"/>
</dbReference>
<accession>A0AAN1D8K1</accession>
<dbReference type="AlphaFoldDB" id="A0AAN1D8K1"/>
<dbReference type="SUPFAM" id="SSF56529">
    <property type="entry name" value="FAH"/>
    <property type="match status" value="1"/>
</dbReference>
<keyword evidence="2" id="KW-0175">Coiled coil</keyword>
<keyword evidence="1" id="KW-0456">Lyase</keyword>
<keyword evidence="5" id="KW-1185">Reference proteome</keyword>
<evidence type="ECO:0000256" key="1">
    <source>
        <dbReference type="ARBA" id="ARBA00023239"/>
    </source>
</evidence>
<sequence length="263" mass="28543">MKVPLYRKFAELLNEAEREKREVARITEEVPDLSAEEAYKIQEELIKIKTNSGHRIIGPKMGLTSQAKMAQMKVKEPIYGYLFDYMFVPSGGAIRMSELIHPKVEVEIAFILGEDLEGPHVTSAQVLSATKYVAPALEIIDSRYQDFTFTLPDVIADNASSSRVVIGNTMTPIHSLKTDLDLIGAALYINGELKACGAGAAVFNHPANSVAVLANMLARKGERLKAGDIILTGGITEAIQLSAGDTVIGQLDQLGDVSLSVKE</sequence>
<dbReference type="RefSeq" id="WP_042386025.1">
    <property type="nucleotide sequence ID" value="NZ_CP016623.1"/>
</dbReference>
<dbReference type="Pfam" id="PF01557">
    <property type="entry name" value="FAA_hydrolase"/>
    <property type="match status" value="1"/>
</dbReference>
<organism evidence="4 5">
    <name type="scientific">Parageobacillus thermoglucosidasius</name>
    <name type="common">Geobacillus thermoglucosidasius</name>
    <dbReference type="NCBI Taxonomy" id="1426"/>
    <lineage>
        <taxon>Bacteria</taxon>
        <taxon>Bacillati</taxon>
        <taxon>Bacillota</taxon>
        <taxon>Bacilli</taxon>
        <taxon>Bacillales</taxon>
        <taxon>Anoxybacillaceae</taxon>
        <taxon>Parageobacillus</taxon>
    </lineage>
</organism>